<feature type="region of interest" description="Disordered" evidence="1">
    <location>
        <begin position="184"/>
        <end position="220"/>
    </location>
</feature>
<accession>A0A9W4XYQ2</accession>
<dbReference type="AlphaFoldDB" id="A0A9W4XYQ2"/>
<organism evidence="2 3">
    <name type="scientific">Periconia digitata</name>
    <dbReference type="NCBI Taxonomy" id="1303443"/>
    <lineage>
        <taxon>Eukaryota</taxon>
        <taxon>Fungi</taxon>
        <taxon>Dikarya</taxon>
        <taxon>Ascomycota</taxon>
        <taxon>Pezizomycotina</taxon>
        <taxon>Dothideomycetes</taxon>
        <taxon>Pleosporomycetidae</taxon>
        <taxon>Pleosporales</taxon>
        <taxon>Massarineae</taxon>
        <taxon>Periconiaceae</taxon>
        <taxon>Periconia</taxon>
    </lineage>
</organism>
<proteinExistence type="predicted"/>
<evidence type="ECO:0000313" key="3">
    <source>
        <dbReference type="Proteomes" id="UP001152607"/>
    </source>
</evidence>
<sequence>MPKRLAVILGSLRPTSSPKCVFSDEHMTMYVTWLQQTCKLNVDASNAPFPNAREFNAFIRAQGPRYPQARSHCQHTRHPNDQFSKEYCPVCLFQIHTNYIKFINVAWERIGGPWKQTEADEEYAQVGRAHHFARMELANHMVQVDALAEQERAWNAQNPKVETSGAYSHSRVQEMYREWLHLTSAPETKRSPPKKVTWTDDTKEYTRRSGPDEMDWEYNA</sequence>
<evidence type="ECO:0000256" key="1">
    <source>
        <dbReference type="SAM" id="MobiDB-lite"/>
    </source>
</evidence>
<reference evidence="2" key="1">
    <citation type="submission" date="2023-01" db="EMBL/GenBank/DDBJ databases">
        <authorList>
            <person name="Van Ghelder C."/>
            <person name="Rancurel C."/>
        </authorList>
    </citation>
    <scope>NUCLEOTIDE SEQUENCE</scope>
    <source>
        <strain evidence="2">CNCM I-4278</strain>
    </source>
</reference>
<feature type="compositionally biased region" description="Basic and acidic residues" evidence="1">
    <location>
        <begin position="197"/>
        <end position="211"/>
    </location>
</feature>
<comment type="caution">
    <text evidence="2">The sequence shown here is derived from an EMBL/GenBank/DDBJ whole genome shotgun (WGS) entry which is preliminary data.</text>
</comment>
<dbReference type="EMBL" id="CAOQHR010000010">
    <property type="protein sequence ID" value="CAI6340147.1"/>
    <property type="molecule type" value="Genomic_DNA"/>
</dbReference>
<keyword evidence="3" id="KW-1185">Reference proteome</keyword>
<evidence type="ECO:0000313" key="2">
    <source>
        <dbReference type="EMBL" id="CAI6340147.1"/>
    </source>
</evidence>
<protein>
    <submittedName>
        <fullName evidence="2">Uncharacterized protein</fullName>
    </submittedName>
</protein>
<dbReference type="Proteomes" id="UP001152607">
    <property type="component" value="Unassembled WGS sequence"/>
</dbReference>
<name>A0A9W4XYQ2_9PLEO</name>
<gene>
    <name evidence="2" type="ORF">PDIGIT_LOCUS13318</name>
</gene>
<dbReference type="OrthoDB" id="3798487at2759"/>